<dbReference type="AlphaFoldDB" id="A0A327YG18"/>
<organism evidence="2 3">
    <name type="scientific">Paranoxybacillus vitaminiphilus</name>
    <dbReference type="NCBI Taxonomy" id="581036"/>
    <lineage>
        <taxon>Bacteria</taxon>
        <taxon>Bacillati</taxon>
        <taxon>Bacillota</taxon>
        <taxon>Bacilli</taxon>
        <taxon>Bacillales</taxon>
        <taxon>Anoxybacillaceae</taxon>
        <taxon>Paranoxybacillus</taxon>
    </lineage>
</organism>
<dbReference type="InterPro" id="IPR058724">
    <property type="entry name" value="YhzF"/>
</dbReference>
<dbReference type="EMBL" id="QLMH01000006">
    <property type="protein sequence ID" value="RAK19481.1"/>
    <property type="molecule type" value="Genomic_DNA"/>
</dbReference>
<keyword evidence="1" id="KW-0812">Transmembrane</keyword>
<gene>
    <name evidence="2" type="ORF">B0I26_106105</name>
</gene>
<protein>
    <submittedName>
        <fullName evidence="2">Uncharacterized protein</fullName>
    </submittedName>
</protein>
<name>A0A327YG18_9BACL</name>
<keyword evidence="1" id="KW-1133">Transmembrane helix</keyword>
<dbReference type="Pfam" id="PF26302">
    <property type="entry name" value="YhzF"/>
    <property type="match status" value="1"/>
</dbReference>
<sequence>MIYAISIFYMISAIFSYLAITTFLSLNKARMYPPKQVLKKKIGLYITGALLCILIGWSFQYF</sequence>
<keyword evidence="1" id="KW-0472">Membrane</keyword>
<comment type="caution">
    <text evidence="2">The sequence shown here is derived from an EMBL/GenBank/DDBJ whole genome shotgun (WGS) entry which is preliminary data.</text>
</comment>
<evidence type="ECO:0000256" key="1">
    <source>
        <dbReference type="SAM" id="Phobius"/>
    </source>
</evidence>
<feature type="transmembrane region" description="Helical" evidence="1">
    <location>
        <begin position="42"/>
        <end position="59"/>
    </location>
</feature>
<dbReference type="OrthoDB" id="2943327at2"/>
<evidence type="ECO:0000313" key="2">
    <source>
        <dbReference type="EMBL" id="RAK19481.1"/>
    </source>
</evidence>
<keyword evidence="3" id="KW-1185">Reference proteome</keyword>
<evidence type="ECO:0000313" key="3">
    <source>
        <dbReference type="Proteomes" id="UP000248555"/>
    </source>
</evidence>
<reference evidence="2 3" key="1">
    <citation type="submission" date="2018-06" db="EMBL/GenBank/DDBJ databases">
        <title>Genomic Encyclopedia of Type Strains, Phase III (KMG-III): the genomes of soil and plant-associated and newly described type strains.</title>
        <authorList>
            <person name="Whitman W."/>
        </authorList>
    </citation>
    <scope>NUCLEOTIDE SEQUENCE [LARGE SCALE GENOMIC DNA]</scope>
    <source>
        <strain evidence="2 3">CGMCC 1.8979</strain>
    </source>
</reference>
<dbReference type="Proteomes" id="UP000248555">
    <property type="component" value="Unassembled WGS sequence"/>
</dbReference>
<proteinExistence type="predicted"/>
<dbReference type="RefSeq" id="WP_111645138.1">
    <property type="nucleotide sequence ID" value="NZ_QLMH01000006.1"/>
</dbReference>
<accession>A0A327YG18</accession>
<feature type="transmembrane region" description="Helical" evidence="1">
    <location>
        <begin position="6"/>
        <end position="26"/>
    </location>
</feature>